<feature type="compositionally biased region" description="Low complexity" evidence="1">
    <location>
        <begin position="235"/>
        <end position="256"/>
    </location>
</feature>
<evidence type="ECO:0000313" key="2">
    <source>
        <dbReference type="EMBL" id="KAG5281141.1"/>
    </source>
</evidence>
<organism evidence="2 3">
    <name type="scientific">Alosa alosa</name>
    <name type="common">allis shad</name>
    <dbReference type="NCBI Taxonomy" id="278164"/>
    <lineage>
        <taxon>Eukaryota</taxon>
        <taxon>Metazoa</taxon>
        <taxon>Chordata</taxon>
        <taxon>Craniata</taxon>
        <taxon>Vertebrata</taxon>
        <taxon>Euteleostomi</taxon>
        <taxon>Actinopterygii</taxon>
        <taxon>Neopterygii</taxon>
        <taxon>Teleostei</taxon>
        <taxon>Clupei</taxon>
        <taxon>Clupeiformes</taxon>
        <taxon>Clupeoidei</taxon>
        <taxon>Clupeidae</taxon>
        <taxon>Alosa</taxon>
    </lineage>
</organism>
<sequence>MHHPSPASSELGFFPPPFSPHRHIPDLTVSKDSTSATCHFSGADSRINTSWERRCLRKHRRRADDEACSPKRRRLTGEEPVEDPKSHWSLHCSAAAAVASVDPTPALPQPDLRGRRVGLVTPSAPTPLPPATDADGSCMEVEAAQRRLQEIEERITLEDDDDEEDLDVEPAQRRPVLVLSDSLKAGLQRGIGDILPHNVAESVRSHSCMQLVVWRPPEDALARRLKDSLQRQRKQQQQFASRQSTSTATSGSAGAPATPPPQGHLRDFSEGALSPGYGSSAAQESGEEDMEL</sequence>
<dbReference type="EMBL" id="JADWDJ010000005">
    <property type="protein sequence ID" value="KAG5281141.1"/>
    <property type="molecule type" value="Genomic_DNA"/>
</dbReference>
<dbReference type="InterPro" id="IPR031630">
    <property type="entry name" value="CCDC117"/>
</dbReference>
<feature type="region of interest" description="Disordered" evidence="1">
    <location>
        <begin position="102"/>
        <end position="135"/>
    </location>
</feature>
<proteinExistence type="predicted"/>
<dbReference type="Proteomes" id="UP000823561">
    <property type="component" value="Chromosome 5"/>
</dbReference>
<comment type="caution">
    <text evidence="2">The sequence shown here is derived from an EMBL/GenBank/DDBJ whole genome shotgun (WGS) entry which is preliminary data.</text>
</comment>
<dbReference type="PANTHER" id="PTHR36128">
    <property type="entry name" value="COILED-COIL DOMAIN-CONTAINING PROTEIN 117"/>
    <property type="match status" value="1"/>
</dbReference>
<feature type="region of interest" description="Disordered" evidence="1">
    <location>
        <begin position="225"/>
        <end position="292"/>
    </location>
</feature>
<evidence type="ECO:0000256" key="1">
    <source>
        <dbReference type="SAM" id="MobiDB-lite"/>
    </source>
</evidence>
<evidence type="ECO:0000313" key="3">
    <source>
        <dbReference type="Proteomes" id="UP000823561"/>
    </source>
</evidence>
<name>A0AAV6H6X8_9TELE</name>
<evidence type="ECO:0008006" key="4">
    <source>
        <dbReference type="Google" id="ProtNLM"/>
    </source>
</evidence>
<reference evidence="2" key="1">
    <citation type="submission" date="2020-10" db="EMBL/GenBank/DDBJ databases">
        <title>Chromosome-scale genome assembly of the Allis shad, Alosa alosa.</title>
        <authorList>
            <person name="Margot Z."/>
            <person name="Christophe K."/>
            <person name="Cabau C."/>
            <person name="Louis A."/>
            <person name="Berthelot C."/>
            <person name="Parey E."/>
            <person name="Roest Crollius H."/>
            <person name="Montfort J."/>
            <person name="Robinson-Rechavi M."/>
            <person name="Bucao C."/>
            <person name="Bouchez O."/>
            <person name="Gislard M."/>
            <person name="Lluch J."/>
            <person name="Milhes M."/>
            <person name="Lampietro C."/>
            <person name="Lopez Roques C."/>
            <person name="Donnadieu C."/>
            <person name="Braasch I."/>
            <person name="Desvignes T."/>
            <person name="Postlethwait J."/>
            <person name="Bobe J."/>
            <person name="Guiguen Y."/>
        </authorList>
    </citation>
    <scope>NUCLEOTIDE SEQUENCE</scope>
    <source>
        <strain evidence="2">M-15738</strain>
        <tissue evidence="2">Blood</tissue>
    </source>
</reference>
<protein>
    <recommendedName>
        <fullName evidence="4">Coiled-coil domain-containing protein 117</fullName>
    </recommendedName>
</protein>
<gene>
    <name evidence="2" type="ORF">AALO_G00067870</name>
</gene>
<keyword evidence="3" id="KW-1185">Reference proteome</keyword>
<accession>A0AAV6H6X8</accession>
<dbReference type="Pfam" id="PF15810">
    <property type="entry name" value="CCDC117"/>
    <property type="match status" value="1"/>
</dbReference>
<dbReference type="AlphaFoldDB" id="A0AAV6H6X8"/>
<feature type="region of interest" description="Disordered" evidence="1">
    <location>
        <begin position="57"/>
        <end position="86"/>
    </location>
</feature>
<feature type="region of interest" description="Disordered" evidence="1">
    <location>
        <begin position="1"/>
        <end position="35"/>
    </location>
</feature>
<dbReference type="PANTHER" id="PTHR36128:SF1">
    <property type="entry name" value="COILED-COIL DOMAIN-CONTAINING PROTEIN 117"/>
    <property type="match status" value="1"/>
</dbReference>